<name>A0A0F9IFD5_9ZZZZ</name>
<feature type="compositionally biased region" description="Basic and acidic residues" evidence="1">
    <location>
        <begin position="35"/>
        <end position="65"/>
    </location>
</feature>
<sequence length="218" mass="23477">MSDELEGKSEEGTALSEGKPEEGKSEEGTALSEGKPGDDKPAEDGKTALSDDKPAEKDGDDKPVEYTDFTMPEGMEMDKDALAEVTPLMQEGKLSQEQAQKFVDVASGMVKKAAENNAKAWNEIQGKWITDAKADPEIGGERYDESCRDGKLAIQKIMGDSAPKLMEVLNVTGVGDHPEMIRFFSKVGAIVKSDSFDFGNVVGEGPKDPAKIAYPDLK</sequence>
<feature type="region of interest" description="Disordered" evidence="1">
    <location>
        <begin position="1"/>
        <end position="73"/>
    </location>
</feature>
<evidence type="ECO:0000256" key="1">
    <source>
        <dbReference type="SAM" id="MobiDB-lite"/>
    </source>
</evidence>
<comment type="caution">
    <text evidence="2">The sequence shown here is derived from an EMBL/GenBank/DDBJ whole genome shotgun (WGS) entry which is preliminary data.</text>
</comment>
<reference evidence="2" key="1">
    <citation type="journal article" date="2015" name="Nature">
        <title>Complex archaea that bridge the gap between prokaryotes and eukaryotes.</title>
        <authorList>
            <person name="Spang A."/>
            <person name="Saw J.H."/>
            <person name="Jorgensen S.L."/>
            <person name="Zaremba-Niedzwiedzka K."/>
            <person name="Martijn J."/>
            <person name="Lind A.E."/>
            <person name="van Eijk R."/>
            <person name="Schleper C."/>
            <person name="Guy L."/>
            <person name="Ettema T.J."/>
        </authorList>
    </citation>
    <scope>NUCLEOTIDE SEQUENCE</scope>
</reference>
<proteinExistence type="predicted"/>
<protein>
    <recommendedName>
        <fullName evidence="3">Peptidase</fullName>
    </recommendedName>
</protein>
<feature type="compositionally biased region" description="Basic and acidic residues" evidence="1">
    <location>
        <begin position="1"/>
        <end position="11"/>
    </location>
</feature>
<dbReference type="AlphaFoldDB" id="A0A0F9IFD5"/>
<feature type="compositionally biased region" description="Basic and acidic residues" evidence="1">
    <location>
        <begin position="18"/>
        <end position="27"/>
    </location>
</feature>
<gene>
    <name evidence="2" type="ORF">LCGC14_1665720</name>
</gene>
<dbReference type="EMBL" id="LAZR01014222">
    <property type="protein sequence ID" value="KKM18434.1"/>
    <property type="molecule type" value="Genomic_DNA"/>
</dbReference>
<evidence type="ECO:0008006" key="3">
    <source>
        <dbReference type="Google" id="ProtNLM"/>
    </source>
</evidence>
<accession>A0A0F9IFD5</accession>
<evidence type="ECO:0000313" key="2">
    <source>
        <dbReference type="EMBL" id="KKM18434.1"/>
    </source>
</evidence>
<organism evidence="2">
    <name type="scientific">marine sediment metagenome</name>
    <dbReference type="NCBI Taxonomy" id="412755"/>
    <lineage>
        <taxon>unclassified sequences</taxon>
        <taxon>metagenomes</taxon>
        <taxon>ecological metagenomes</taxon>
    </lineage>
</organism>